<evidence type="ECO:0000313" key="1">
    <source>
        <dbReference type="EMBL" id="GAA5798439.1"/>
    </source>
</evidence>
<organism evidence="1 2">
    <name type="scientific">Helicostylum pulchrum</name>
    <dbReference type="NCBI Taxonomy" id="562976"/>
    <lineage>
        <taxon>Eukaryota</taxon>
        <taxon>Fungi</taxon>
        <taxon>Fungi incertae sedis</taxon>
        <taxon>Mucoromycota</taxon>
        <taxon>Mucoromycotina</taxon>
        <taxon>Mucoromycetes</taxon>
        <taxon>Mucorales</taxon>
        <taxon>Mucorineae</taxon>
        <taxon>Mucoraceae</taxon>
        <taxon>Helicostylum</taxon>
    </lineage>
</organism>
<reference evidence="1 2" key="1">
    <citation type="submission" date="2024-04" db="EMBL/GenBank/DDBJ databases">
        <title>genome sequences of Mucor flavus KT1a and Helicostylum pulchrum KT1b strains isolation_sourced from the surface of a dry-aged beef.</title>
        <authorList>
            <person name="Toyotome T."/>
            <person name="Hosono M."/>
            <person name="Torimaru M."/>
            <person name="Fukuda K."/>
            <person name="Mikami N."/>
        </authorList>
    </citation>
    <scope>NUCLEOTIDE SEQUENCE [LARGE SCALE GENOMIC DNA]</scope>
    <source>
        <strain evidence="1 2">KT1b</strain>
    </source>
</reference>
<evidence type="ECO:0000313" key="2">
    <source>
        <dbReference type="Proteomes" id="UP001476247"/>
    </source>
</evidence>
<gene>
    <name evidence="1" type="ORF">HPULCUR_003842</name>
</gene>
<proteinExistence type="predicted"/>
<keyword evidence="2" id="KW-1185">Reference proteome</keyword>
<sequence>MSALKDKLEGLADKQEKIILKINKRRIEEAAAEDNISRQVYKLAKTFKRDSSSSKYMYWMCKNNIVDYSKLKYFDDEEQAELKTYKSKALKLPAYKDPFGQDLAVGTKDQLQISHNIITRFEPKNWEERRLKKIYSYMGDTITDACKEEDLKMKLDFRVGFFSPSFTYDTATGEFAKTPTPLKYYSDRLKSFIATKVVINSIIKKCTTIKFEGMTKLQFPIVQVMGFEAIIYVLRLSSPGLYTVQKAHKMNFPTSLKDLRMGGMSNLYQGLLLIEVS</sequence>
<comment type="caution">
    <text evidence="1">The sequence shown here is derived from an EMBL/GenBank/DDBJ whole genome shotgun (WGS) entry which is preliminary data.</text>
</comment>
<protein>
    <submittedName>
        <fullName evidence="1">Uncharacterized protein</fullName>
    </submittedName>
</protein>
<accession>A0ABP9XUH6</accession>
<dbReference type="EMBL" id="BAABUJ010000010">
    <property type="protein sequence ID" value="GAA5798439.1"/>
    <property type="molecule type" value="Genomic_DNA"/>
</dbReference>
<dbReference type="Proteomes" id="UP001476247">
    <property type="component" value="Unassembled WGS sequence"/>
</dbReference>
<name>A0ABP9XUH6_9FUNG</name>